<accession>A0A3S1AQ69</accession>
<dbReference type="Proteomes" id="UP000271624">
    <property type="component" value="Unassembled WGS sequence"/>
</dbReference>
<reference evidence="3" key="2">
    <citation type="journal article" date="2019" name="Genome Biol. Evol.">
        <title>Day and night: Metabolic profiles and evolutionary relationships of six axenic non-marine cyanobacteria.</title>
        <authorList>
            <person name="Will S.E."/>
            <person name="Henke P."/>
            <person name="Boedeker C."/>
            <person name="Huang S."/>
            <person name="Brinkmann H."/>
            <person name="Rohde M."/>
            <person name="Jarek M."/>
            <person name="Friedl T."/>
            <person name="Seufert S."/>
            <person name="Schumacher M."/>
            <person name="Overmann J."/>
            <person name="Neumann-Schaal M."/>
            <person name="Petersen J."/>
        </authorList>
    </citation>
    <scope>NUCLEOTIDE SEQUENCE [LARGE SCALE GENOMIC DNA]</scope>
    <source>
        <strain evidence="3">PCC 7102</strain>
    </source>
</reference>
<feature type="compositionally biased region" description="Polar residues" evidence="2">
    <location>
        <begin position="1"/>
        <end position="24"/>
    </location>
</feature>
<protein>
    <submittedName>
        <fullName evidence="3">Uncharacterized protein</fullName>
    </submittedName>
</protein>
<evidence type="ECO:0000256" key="1">
    <source>
        <dbReference type="SAM" id="Coils"/>
    </source>
</evidence>
<feature type="region of interest" description="Disordered" evidence="2">
    <location>
        <begin position="459"/>
        <end position="509"/>
    </location>
</feature>
<evidence type="ECO:0000313" key="4">
    <source>
        <dbReference type="Proteomes" id="UP000271624"/>
    </source>
</evidence>
<proteinExistence type="predicted"/>
<keyword evidence="1" id="KW-0175">Coiled coil</keyword>
<keyword evidence="4" id="KW-1185">Reference proteome</keyword>
<feature type="region of interest" description="Disordered" evidence="2">
    <location>
        <begin position="1"/>
        <end position="25"/>
    </location>
</feature>
<gene>
    <name evidence="3" type="ORF">DSM106972_027820</name>
</gene>
<dbReference type="OrthoDB" id="419021at2"/>
<reference evidence="3" key="1">
    <citation type="submission" date="2018-12" db="EMBL/GenBank/DDBJ databases">
        <authorList>
            <person name="Will S."/>
            <person name="Neumann-Schaal M."/>
            <person name="Henke P."/>
        </authorList>
    </citation>
    <scope>NUCLEOTIDE SEQUENCE</scope>
    <source>
        <strain evidence="3">PCC 7102</strain>
    </source>
</reference>
<feature type="coiled-coil region" evidence="1">
    <location>
        <begin position="118"/>
        <end position="250"/>
    </location>
</feature>
<comment type="caution">
    <text evidence="3">The sequence shown here is derived from an EMBL/GenBank/DDBJ whole genome shotgun (WGS) entry which is preliminary data.</text>
</comment>
<evidence type="ECO:0000313" key="3">
    <source>
        <dbReference type="EMBL" id="RUT06525.1"/>
    </source>
</evidence>
<dbReference type="EMBL" id="RSCL01000006">
    <property type="protein sequence ID" value="RUT06525.1"/>
    <property type="molecule type" value="Genomic_DNA"/>
</dbReference>
<name>A0A3S1AQ69_9CYAN</name>
<evidence type="ECO:0000256" key="2">
    <source>
        <dbReference type="SAM" id="MobiDB-lite"/>
    </source>
</evidence>
<dbReference type="RefSeq" id="WP_127081329.1">
    <property type="nucleotide sequence ID" value="NZ_RSCL01000006.1"/>
</dbReference>
<dbReference type="AlphaFoldDB" id="A0A3S1AQ69"/>
<feature type="compositionally biased region" description="Basic and acidic residues" evidence="2">
    <location>
        <begin position="465"/>
        <end position="474"/>
    </location>
</feature>
<sequence>MNETNTPDNGATEQPTLSETTAQSEPIDCPFYSVVPHNLTNQMLTNTTLVSSEQSNDADFKQQVFTLNEEQWESQVITTPEMSENNDNQAPSKDWVAEPDSAKLAAIDAEFQQMLALNHELRAANDKLYSQVEELTSRLAESEKAVQFQQKRYSVTEAMLKQQTQELCATQEQVQSLYQQLDNSLQNVQRQETLVETYKAQLEFNQQRLAQLERECANLQANYSSQSQQLIQSETACKELRTRLMRQQRQTLQFKAALEKCLDPMSVVESDDNESPTCQTTVNDSPSLKKFKSLFVNAEPIKPWSASGDFDSVEQSIEPLNESIIVPQQTPTQPEALEAPPQQEPHPRDNLSEQIDSVIQMYFVSQTAPASSEVNIEQDIQEIIEAPKTTSFKQAEDIWDTVADEVETQSFNFTSQQADKNSTNNDTAITPEIVIEKNSIPNAVEEDYWAEVSQLTHLDLPATESPHHPSHNIDDANSPSPVVYPRRPPQGRKSLSSVQLPKFPPKPQQ</sequence>
<organism evidence="3 4">
    <name type="scientific">Dulcicalothrix desertica PCC 7102</name>
    <dbReference type="NCBI Taxonomy" id="232991"/>
    <lineage>
        <taxon>Bacteria</taxon>
        <taxon>Bacillati</taxon>
        <taxon>Cyanobacteriota</taxon>
        <taxon>Cyanophyceae</taxon>
        <taxon>Nostocales</taxon>
        <taxon>Calotrichaceae</taxon>
        <taxon>Dulcicalothrix</taxon>
    </lineage>
</organism>